<feature type="region of interest" description="Disordered" evidence="1">
    <location>
        <begin position="63"/>
        <end position="139"/>
    </location>
</feature>
<dbReference type="InterPro" id="IPR022603">
    <property type="entry name" value="DUF3152"/>
</dbReference>
<dbReference type="SUPFAM" id="SSF55486">
    <property type="entry name" value="Metalloproteases ('zincins'), catalytic domain"/>
    <property type="match status" value="1"/>
</dbReference>
<evidence type="ECO:0000256" key="1">
    <source>
        <dbReference type="SAM" id="MobiDB-lite"/>
    </source>
</evidence>
<dbReference type="EMBL" id="DQID01000279">
    <property type="protein sequence ID" value="HCT15256.1"/>
    <property type="molecule type" value="Genomic_DNA"/>
</dbReference>
<comment type="caution">
    <text evidence="4">The sequence shown here is derived from an EMBL/GenBank/DDBJ whole genome shotgun (WGS) entry which is preliminary data.</text>
</comment>
<dbReference type="Pfam" id="PF11350">
    <property type="entry name" value="DUF3152"/>
    <property type="match status" value="1"/>
</dbReference>
<feature type="region of interest" description="Disordered" evidence="1">
    <location>
        <begin position="309"/>
        <end position="340"/>
    </location>
</feature>
<protein>
    <recommendedName>
        <fullName evidence="3">DUF3152 domain-containing protein</fullName>
    </recommendedName>
</protein>
<reference evidence="4 5" key="1">
    <citation type="journal article" date="2018" name="Nat. Biotechnol.">
        <title>A standardized bacterial taxonomy based on genome phylogeny substantially revises the tree of life.</title>
        <authorList>
            <person name="Parks D.H."/>
            <person name="Chuvochina M."/>
            <person name="Waite D.W."/>
            <person name="Rinke C."/>
            <person name="Skarshewski A."/>
            <person name="Chaumeil P.A."/>
            <person name="Hugenholtz P."/>
        </authorList>
    </citation>
    <scope>NUCLEOTIDE SEQUENCE [LARGE SCALE GENOMIC DNA]</scope>
    <source>
        <strain evidence="4">UBA11247</strain>
    </source>
</reference>
<evidence type="ECO:0000313" key="5">
    <source>
        <dbReference type="Proteomes" id="UP000261739"/>
    </source>
</evidence>
<dbReference type="STRING" id="863239.GCA_000213935_02028"/>
<gene>
    <name evidence="4" type="ORF">DIW82_10870</name>
</gene>
<proteinExistence type="predicted"/>
<evidence type="ECO:0000256" key="2">
    <source>
        <dbReference type="SAM" id="Phobius"/>
    </source>
</evidence>
<keyword evidence="2" id="KW-0472">Membrane</keyword>
<keyword evidence="2" id="KW-1133">Transmembrane helix</keyword>
<feature type="compositionally biased region" description="Basic and acidic residues" evidence="1">
    <location>
        <begin position="104"/>
        <end position="113"/>
    </location>
</feature>
<feature type="region of interest" description="Disordered" evidence="1">
    <location>
        <begin position="1"/>
        <end position="32"/>
    </location>
</feature>
<evidence type="ECO:0000259" key="3">
    <source>
        <dbReference type="Pfam" id="PF11350"/>
    </source>
</evidence>
<keyword evidence="2" id="KW-0812">Transmembrane</keyword>
<feature type="domain" description="DUF3152" evidence="3">
    <location>
        <begin position="100"/>
        <end position="332"/>
    </location>
</feature>
<dbReference type="AlphaFoldDB" id="A0A3D4T142"/>
<sequence length="340" mass="35262">MPPVRHSRPDTDPGRDAALAAQERATREAEQRRRRWMGASAVLGFLLVVAVSVMVVIEVAHTGDDEAGPAPDVVGTATSGGSSPGPLPGVPTGDHVGALPDGPRVSREGKENWHGVGTPGAHAGSTGGKDGKDGEDSTEGVRTWSYVVEVEDGADTATFGGGDAFSATVDATLSDPRSWIAGGKVAFRHVSVHGPETPDLRIRLTTPTTTAQLCGSEIDLETSCFLGSGAVGGAGDTAGEGTVIINLARWVRGALPFAGDLGSYRQYVVNHEVGHGIGYARHQPCPSDGALAPVMMQQTLSLSNRDLARLDGEDGSYPDEQSTCRMNAWPHPEGSAAADR</sequence>
<evidence type="ECO:0000313" key="4">
    <source>
        <dbReference type="EMBL" id="HCT15256.1"/>
    </source>
</evidence>
<accession>A0A3D4T142</accession>
<name>A0A3D4T142_9CORY</name>
<dbReference type="Proteomes" id="UP000261739">
    <property type="component" value="Unassembled WGS sequence"/>
</dbReference>
<organism evidence="4 5">
    <name type="scientific">Corynebacterium nuruki</name>
    <dbReference type="NCBI Taxonomy" id="1032851"/>
    <lineage>
        <taxon>Bacteria</taxon>
        <taxon>Bacillati</taxon>
        <taxon>Actinomycetota</taxon>
        <taxon>Actinomycetes</taxon>
        <taxon>Mycobacteriales</taxon>
        <taxon>Corynebacteriaceae</taxon>
        <taxon>Corynebacterium</taxon>
    </lineage>
</organism>
<feature type="transmembrane region" description="Helical" evidence="2">
    <location>
        <begin position="36"/>
        <end position="57"/>
    </location>
</feature>